<sequence>MQNDVYDYTSAGAVSQKNTVLRKTYGLLGLSFLPAAAGAFIAAQAGLNIYAVLGGRWMSFIAVMVFFYGMCFLIEKNRYSNVGVTLLMVFTFGMGVLISPMLQYVLNIPSGAKIVGIAAAMTAAVFFTMSALARHPNVNMGALGNFLTVGFVVLIVAMVANMFLQIPALALTVSAGIVIFSSVMILYQTRLVIDGGEDSHISAALTIFISIYNIFSSLLNILLSLSGDE</sequence>
<proteinExistence type="inferred from homology"/>
<dbReference type="Pfam" id="PF01027">
    <property type="entry name" value="Bax1-I"/>
    <property type="match status" value="1"/>
</dbReference>
<dbReference type="GO" id="GO:0005886">
    <property type="term" value="C:plasma membrane"/>
    <property type="evidence" value="ECO:0007669"/>
    <property type="project" value="UniProtKB-SubCell"/>
</dbReference>
<evidence type="ECO:0008006" key="9">
    <source>
        <dbReference type="Google" id="ProtNLM"/>
    </source>
</evidence>
<dbReference type="RefSeq" id="WP_089035733.1">
    <property type="nucleotide sequence ID" value="NZ_CP022278.1"/>
</dbReference>
<feature type="transmembrane region" description="Helical" evidence="6">
    <location>
        <begin position="166"/>
        <end position="187"/>
    </location>
</feature>
<dbReference type="AlphaFoldDB" id="A0A220S1D9"/>
<feature type="transmembrane region" description="Helical" evidence="6">
    <location>
        <begin position="57"/>
        <end position="74"/>
    </location>
</feature>
<dbReference type="KEGG" id="nei:BG910_04010"/>
<name>A0A220S1D9_9NEIS</name>
<dbReference type="PANTHER" id="PTHR23291">
    <property type="entry name" value="BAX INHIBITOR-RELATED"/>
    <property type="match status" value="1"/>
</dbReference>
<feature type="transmembrane region" description="Helical" evidence="6">
    <location>
        <begin position="199"/>
        <end position="223"/>
    </location>
</feature>
<evidence type="ECO:0000256" key="6">
    <source>
        <dbReference type="RuleBase" id="RU004379"/>
    </source>
</evidence>
<evidence type="ECO:0000313" key="8">
    <source>
        <dbReference type="Proteomes" id="UP000198238"/>
    </source>
</evidence>
<dbReference type="EMBL" id="CP022278">
    <property type="protein sequence ID" value="ASK27015.1"/>
    <property type="molecule type" value="Genomic_DNA"/>
</dbReference>
<evidence type="ECO:0000256" key="1">
    <source>
        <dbReference type="ARBA" id="ARBA00004651"/>
    </source>
</evidence>
<gene>
    <name evidence="7" type="ORF">BG910_04010</name>
</gene>
<evidence type="ECO:0000256" key="4">
    <source>
        <dbReference type="ARBA" id="ARBA00022989"/>
    </source>
</evidence>
<feature type="transmembrane region" description="Helical" evidence="6">
    <location>
        <begin position="140"/>
        <end position="160"/>
    </location>
</feature>
<dbReference type="Proteomes" id="UP000198238">
    <property type="component" value="Chromosome"/>
</dbReference>
<comment type="similarity">
    <text evidence="6">Belongs to the BI1 family.</text>
</comment>
<feature type="transmembrane region" description="Helical" evidence="6">
    <location>
        <begin position="25"/>
        <end position="51"/>
    </location>
</feature>
<keyword evidence="3 6" id="KW-0812">Transmembrane</keyword>
<accession>A0A220S1D9</accession>
<feature type="transmembrane region" description="Helical" evidence="6">
    <location>
        <begin position="112"/>
        <end position="133"/>
    </location>
</feature>
<dbReference type="InterPro" id="IPR006214">
    <property type="entry name" value="Bax_inhibitor_1-related"/>
</dbReference>
<evidence type="ECO:0000256" key="3">
    <source>
        <dbReference type="ARBA" id="ARBA00022692"/>
    </source>
</evidence>
<keyword evidence="4 6" id="KW-1133">Transmembrane helix</keyword>
<evidence type="ECO:0000313" key="7">
    <source>
        <dbReference type="EMBL" id="ASK27015.1"/>
    </source>
</evidence>
<comment type="subcellular location">
    <subcellularLocation>
        <location evidence="1">Cell membrane</location>
        <topology evidence="1">Multi-pass membrane protein</topology>
    </subcellularLocation>
</comment>
<reference evidence="7 8" key="1">
    <citation type="submission" date="2017-06" db="EMBL/GenBank/DDBJ databases">
        <title>Neisseria chenwenguii sp. nov., isolated from the intestinal contents of Tibetan Plateau Pika in Yushu, Qinghai Province, China.</title>
        <authorList>
            <person name="Zhang G."/>
        </authorList>
    </citation>
    <scope>NUCLEOTIDE SEQUENCE [LARGE SCALE GENOMIC DNA]</scope>
    <source>
        <strain evidence="7 8">10023</strain>
    </source>
</reference>
<feature type="transmembrane region" description="Helical" evidence="6">
    <location>
        <begin position="86"/>
        <end position="106"/>
    </location>
</feature>
<protein>
    <recommendedName>
        <fullName evidence="9">BAX inhibitor protein</fullName>
    </recommendedName>
</protein>
<evidence type="ECO:0000256" key="5">
    <source>
        <dbReference type="ARBA" id="ARBA00023136"/>
    </source>
</evidence>
<organism evidence="7 8">
    <name type="scientific">Neisseria chenwenguii</name>
    <dbReference type="NCBI Taxonomy" id="1853278"/>
    <lineage>
        <taxon>Bacteria</taxon>
        <taxon>Pseudomonadati</taxon>
        <taxon>Pseudomonadota</taxon>
        <taxon>Betaproteobacteria</taxon>
        <taxon>Neisseriales</taxon>
        <taxon>Neisseriaceae</taxon>
        <taxon>Neisseria</taxon>
    </lineage>
</organism>
<keyword evidence="8" id="KW-1185">Reference proteome</keyword>
<keyword evidence="2" id="KW-1003">Cell membrane</keyword>
<evidence type="ECO:0000256" key="2">
    <source>
        <dbReference type="ARBA" id="ARBA00022475"/>
    </source>
</evidence>
<dbReference type="PANTHER" id="PTHR23291:SF115">
    <property type="entry name" value="MODULATOR OF FTSH PROTEASE YCCA"/>
    <property type="match status" value="1"/>
</dbReference>
<keyword evidence="5 6" id="KW-0472">Membrane</keyword>